<dbReference type="PANTHER" id="PTHR35870:SF1">
    <property type="entry name" value="PROTEIN, PUTATIVE (AFU_ORTHOLOGUE AFUA_5G03330)-RELATED"/>
    <property type="match status" value="1"/>
</dbReference>
<dbReference type="Proteomes" id="UP001215151">
    <property type="component" value="Unassembled WGS sequence"/>
</dbReference>
<evidence type="ECO:0000256" key="1">
    <source>
        <dbReference type="ARBA" id="ARBA00023002"/>
    </source>
</evidence>
<feature type="region of interest" description="Disordered" evidence="2">
    <location>
        <begin position="44"/>
        <end position="77"/>
    </location>
</feature>
<dbReference type="GO" id="GO:0016491">
    <property type="term" value="F:oxidoreductase activity"/>
    <property type="evidence" value="ECO:0007669"/>
    <property type="project" value="UniProtKB-KW"/>
</dbReference>
<keyword evidence="1" id="KW-0560">Oxidoreductase</keyword>
<name>A0AAD7X9E4_9APHY</name>
<dbReference type="EMBL" id="JAPEVG010000204">
    <property type="protein sequence ID" value="KAJ8473956.1"/>
    <property type="molecule type" value="Genomic_DNA"/>
</dbReference>
<evidence type="ECO:0000256" key="2">
    <source>
        <dbReference type="SAM" id="MobiDB-lite"/>
    </source>
</evidence>
<sequence>MNSIYSVAVPRVRAAALKSPPQRYCLQLLSKVFTHRDRIRTMTSTPEGKLDRLYPAPSPSPSVQAPRRLPGSTPESTSTLIKVLKDNHVKWHIFFNDKGHASHHLLALFDLGANGPNIEAAYETHTSYLLPAYESPHPITQRNFHEHLGDGDYYNAYLNFFTDRLLEQGAAATIEEYIFSPKVNVEPPAPGQPPMLMANRFLSGLLHPLIHTGIPQGLAETAVHKPLAPALTPPTLMKYVGAATTDLTNATLSAASNLVPRFVLDQFRRVAGPAKPMTQKGIHALSLVSRIMQDDYYSYKTIALPPPANSEEDTSLERTLHLRGERLAEITQEWTVDGTNAAEVEKKIEELFWTNVVIFGIAGWGGREKSKTGKFNGDFFFLHLVTSVLFLPSIVAYLSPTSTSILLRTYLLNTLALYVARGRPALPVAEFFDNVNPAPSPPAASLPQTKPADGTLIADNQTPSPWFAILQSTLEHPDDHLVKLQRSLAHFSSLYGSAPAGYLKELGVELEGVERIDGSLFVRVAGLAMERVGWMREGQERDEWDFDGFFH</sequence>
<dbReference type="Pfam" id="PF14027">
    <property type="entry name" value="Questin_oxidase"/>
    <property type="match status" value="1"/>
</dbReference>
<proteinExistence type="predicted"/>
<comment type="caution">
    <text evidence="3">The sequence shown here is derived from an EMBL/GenBank/DDBJ whole genome shotgun (WGS) entry which is preliminary data.</text>
</comment>
<reference evidence="3" key="1">
    <citation type="submission" date="2022-11" db="EMBL/GenBank/DDBJ databases">
        <title>Genome Sequence of Cubamyces cubensis.</title>
        <authorList>
            <person name="Buettner E."/>
        </authorList>
    </citation>
    <scope>NUCLEOTIDE SEQUENCE</scope>
    <source>
        <strain evidence="3">MPL-01</strain>
    </source>
</reference>
<dbReference type="InterPro" id="IPR025337">
    <property type="entry name" value="Questin_oxidase-like"/>
</dbReference>
<dbReference type="AlphaFoldDB" id="A0AAD7X9E4"/>
<organism evidence="3 4">
    <name type="scientific">Trametes cubensis</name>
    <dbReference type="NCBI Taxonomy" id="1111947"/>
    <lineage>
        <taxon>Eukaryota</taxon>
        <taxon>Fungi</taxon>
        <taxon>Dikarya</taxon>
        <taxon>Basidiomycota</taxon>
        <taxon>Agaricomycotina</taxon>
        <taxon>Agaricomycetes</taxon>
        <taxon>Polyporales</taxon>
        <taxon>Polyporaceae</taxon>
        <taxon>Trametes</taxon>
    </lineage>
</organism>
<accession>A0AAD7X9E4</accession>
<evidence type="ECO:0000313" key="4">
    <source>
        <dbReference type="Proteomes" id="UP001215151"/>
    </source>
</evidence>
<evidence type="ECO:0000313" key="3">
    <source>
        <dbReference type="EMBL" id="KAJ8473956.1"/>
    </source>
</evidence>
<protein>
    <submittedName>
        <fullName evidence="3">Uncharacterized protein</fullName>
    </submittedName>
</protein>
<keyword evidence="4" id="KW-1185">Reference proteome</keyword>
<gene>
    <name evidence="3" type="ORF">ONZ51_g7532</name>
</gene>
<dbReference type="PANTHER" id="PTHR35870">
    <property type="entry name" value="PROTEIN, PUTATIVE (AFU_ORTHOLOGUE AFUA_5G03330)-RELATED"/>
    <property type="match status" value="1"/>
</dbReference>